<dbReference type="PROSITE" id="PS51846">
    <property type="entry name" value="CNNM"/>
    <property type="match status" value="1"/>
</dbReference>
<evidence type="ECO:0000256" key="9">
    <source>
        <dbReference type="PROSITE-ProRule" id="PRU01193"/>
    </source>
</evidence>
<feature type="transmembrane region" description="Helical" evidence="10">
    <location>
        <begin position="57"/>
        <end position="76"/>
    </location>
</feature>
<protein>
    <submittedName>
        <fullName evidence="13">Putative hemolysin</fullName>
    </submittedName>
</protein>
<organism evidence="13 14">
    <name type="scientific">Paenibacillus methanolicus</name>
    <dbReference type="NCBI Taxonomy" id="582686"/>
    <lineage>
        <taxon>Bacteria</taxon>
        <taxon>Bacillati</taxon>
        <taxon>Bacillota</taxon>
        <taxon>Bacilli</taxon>
        <taxon>Bacillales</taxon>
        <taxon>Paenibacillaceae</taxon>
        <taxon>Paenibacillus</taxon>
    </lineage>
</organism>
<dbReference type="Pfam" id="PF00571">
    <property type="entry name" value="CBS"/>
    <property type="match status" value="2"/>
</dbReference>
<dbReference type="InterPro" id="IPR002550">
    <property type="entry name" value="CNNM"/>
</dbReference>
<dbReference type="Gene3D" id="3.10.580.10">
    <property type="entry name" value="CBS-domain"/>
    <property type="match status" value="1"/>
</dbReference>
<dbReference type="AlphaFoldDB" id="A0A5S5BWN0"/>
<evidence type="ECO:0000256" key="10">
    <source>
        <dbReference type="SAM" id="Phobius"/>
    </source>
</evidence>
<feature type="domain" description="CNNM transmembrane" evidence="12">
    <location>
        <begin position="1"/>
        <end position="201"/>
    </location>
</feature>
<keyword evidence="4" id="KW-0677">Repeat</keyword>
<dbReference type="PROSITE" id="PS51371">
    <property type="entry name" value="CBS"/>
    <property type="match status" value="2"/>
</dbReference>
<feature type="transmembrane region" description="Helical" evidence="10">
    <location>
        <begin position="6"/>
        <end position="28"/>
    </location>
</feature>
<feature type="transmembrane region" description="Helical" evidence="10">
    <location>
        <begin position="135"/>
        <end position="154"/>
    </location>
</feature>
<evidence type="ECO:0000256" key="1">
    <source>
        <dbReference type="ARBA" id="ARBA00004141"/>
    </source>
</evidence>
<dbReference type="GO" id="GO:0005886">
    <property type="term" value="C:plasma membrane"/>
    <property type="evidence" value="ECO:0007669"/>
    <property type="project" value="TreeGrafter"/>
</dbReference>
<evidence type="ECO:0000313" key="14">
    <source>
        <dbReference type="Proteomes" id="UP000323257"/>
    </source>
</evidence>
<feature type="domain" description="CBS" evidence="11">
    <location>
        <begin position="286"/>
        <end position="343"/>
    </location>
</feature>
<dbReference type="GO" id="GO:0050660">
    <property type="term" value="F:flavin adenine dinucleotide binding"/>
    <property type="evidence" value="ECO:0007669"/>
    <property type="project" value="InterPro"/>
</dbReference>
<keyword evidence="14" id="KW-1185">Reference proteome</keyword>
<dbReference type="EMBL" id="VNHS01000012">
    <property type="protein sequence ID" value="TYP70033.1"/>
    <property type="molecule type" value="Genomic_DNA"/>
</dbReference>
<evidence type="ECO:0000256" key="6">
    <source>
        <dbReference type="ARBA" id="ARBA00023122"/>
    </source>
</evidence>
<sequence>MSIEIVVLILLIVLNAFFAASEIALISLNDNKIKAMAENGHKKAKLLVQLLSEPSRFLATIQIGITLAGFLASAFAGESFAGGLAQVLLDAGVPLSIEMLETISLIIITLILSYFTLVFGELVPKRLAMTKAEGIAMFAVTPLTIISKVTSPFVKLLTLSTNVLVRLLGVDPNANTEQVTEEEIRMMLDVGNENGAIQETEKRMIHNIFEFDNKNVLDIITHRTNVVSIPVTITLMELIQVAHLEKYTRFPVYEGDHDNIVGILHTKDLIPYINVGCAEQFELSKLLRKPYFIPASKPIDDVFHDLQSKKVHMAVAIDEYGGMAGIITIEDLIEEIVGNIFDEHDDDEKEIEQLDADTYLINGLISLREVNELLDIQLPLDEYDTLGGFLIGELGTIPRKGEQPTVELEGVLFRVEEVIRKRIGKVKATKLPNGAIAEAAE</sequence>
<evidence type="ECO:0000256" key="2">
    <source>
        <dbReference type="ARBA" id="ARBA00006337"/>
    </source>
</evidence>
<reference evidence="13 14" key="1">
    <citation type="submission" date="2019-07" db="EMBL/GenBank/DDBJ databases">
        <title>Genomic Encyclopedia of Type Strains, Phase III (KMG-III): the genomes of soil and plant-associated and newly described type strains.</title>
        <authorList>
            <person name="Whitman W."/>
        </authorList>
    </citation>
    <scope>NUCLEOTIDE SEQUENCE [LARGE SCALE GENOMIC DNA]</scope>
    <source>
        <strain evidence="13 14">BL24</strain>
    </source>
</reference>
<dbReference type="InterPro" id="IPR000644">
    <property type="entry name" value="CBS_dom"/>
</dbReference>
<dbReference type="OrthoDB" id="9798188at2"/>
<evidence type="ECO:0000259" key="11">
    <source>
        <dbReference type="PROSITE" id="PS51371"/>
    </source>
</evidence>
<evidence type="ECO:0000256" key="8">
    <source>
        <dbReference type="PROSITE-ProRule" id="PRU00703"/>
    </source>
</evidence>
<dbReference type="InterPro" id="IPR036318">
    <property type="entry name" value="FAD-bd_PCMH-like_sf"/>
</dbReference>
<comment type="similarity">
    <text evidence="2">Belongs to the UPF0053 family.</text>
</comment>
<keyword evidence="7 9" id="KW-0472">Membrane</keyword>
<gene>
    <name evidence="13" type="ORF">BCM02_1129</name>
</gene>
<evidence type="ECO:0000313" key="13">
    <source>
        <dbReference type="EMBL" id="TYP70033.1"/>
    </source>
</evidence>
<keyword evidence="3 9" id="KW-0812">Transmembrane</keyword>
<comment type="caution">
    <text evidence="13">The sequence shown here is derived from an EMBL/GenBank/DDBJ whole genome shotgun (WGS) entry which is preliminary data.</text>
</comment>
<dbReference type="Pfam" id="PF01595">
    <property type="entry name" value="CNNM"/>
    <property type="match status" value="1"/>
</dbReference>
<dbReference type="InterPro" id="IPR016169">
    <property type="entry name" value="FAD-bd_PCMH_sub2"/>
</dbReference>
<dbReference type="CDD" id="cd04590">
    <property type="entry name" value="CBS_pair_CorC_HlyC_assoc"/>
    <property type="match status" value="1"/>
</dbReference>
<feature type="domain" description="CBS" evidence="11">
    <location>
        <begin position="220"/>
        <end position="279"/>
    </location>
</feature>
<evidence type="ECO:0000256" key="4">
    <source>
        <dbReference type="ARBA" id="ARBA00022737"/>
    </source>
</evidence>
<dbReference type="Proteomes" id="UP000323257">
    <property type="component" value="Unassembled WGS sequence"/>
</dbReference>
<dbReference type="PANTHER" id="PTHR22777:SF17">
    <property type="entry name" value="UPF0053 PROTEIN SLL0260"/>
    <property type="match status" value="1"/>
</dbReference>
<dbReference type="FunFam" id="3.10.580.10:FF:000002">
    <property type="entry name" value="Magnesium/cobalt efflux protein CorC"/>
    <property type="match status" value="1"/>
</dbReference>
<evidence type="ECO:0000256" key="3">
    <source>
        <dbReference type="ARBA" id="ARBA00022692"/>
    </source>
</evidence>
<dbReference type="RefSeq" id="WP_148932400.1">
    <property type="nucleotide sequence ID" value="NZ_VNHS01000012.1"/>
</dbReference>
<feature type="transmembrane region" description="Helical" evidence="10">
    <location>
        <begin position="103"/>
        <end position="123"/>
    </location>
</feature>
<dbReference type="Pfam" id="PF03471">
    <property type="entry name" value="CorC_HlyC"/>
    <property type="match status" value="1"/>
</dbReference>
<dbReference type="InterPro" id="IPR046342">
    <property type="entry name" value="CBS_dom_sf"/>
</dbReference>
<proteinExistence type="inferred from homology"/>
<keyword evidence="6 8" id="KW-0129">CBS domain</keyword>
<dbReference type="Gene3D" id="3.30.465.10">
    <property type="match status" value="1"/>
</dbReference>
<dbReference type="SMART" id="SM01091">
    <property type="entry name" value="CorC_HlyC"/>
    <property type="match status" value="1"/>
</dbReference>
<dbReference type="SUPFAM" id="SSF56176">
    <property type="entry name" value="FAD-binding/transporter-associated domain-like"/>
    <property type="match status" value="1"/>
</dbReference>
<evidence type="ECO:0000256" key="7">
    <source>
        <dbReference type="ARBA" id="ARBA00023136"/>
    </source>
</evidence>
<keyword evidence="5 9" id="KW-1133">Transmembrane helix</keyword>
<dbReference type="InterPro" id="IPR005170">
    <property type="entry name" value="Transptr-assoc_dom"/>
</dbReference>
<accession>A0A5S5BWN0</accession>
<evidence type="ECO:0000259" key="12">
    <source>
        <dbReference type="PROSITE" id="PS51846"/>
    </source>
</evidence>
<name>A0A5S5BWN0_9BACL</name>
<dbReference type="InterPro" id="IPR044751">
    <property type="entry name" value="Ion_transp-like_CBS"/>
</dbReference>
<comment type="subcellular location">
    <subcellularLocation>
        <location evidence="1">Membrane</location>
        <topology evidence="1">Multi-pass membrane protein</topology>
    </subcellularLocation>
</comment>
<dbReference type="SUPFAM" id="SSF54631">
    <property type="entry name" value="CBS-domain pair"/>
    <property type="match status" value="1"/>
</dbReference>
<dbReference type="PANTHER" id="PTHR22777">
    <property type="entry name" value="HEMOLYSIN-RELATED"/>
    <property type="match status" value="1"/>
</dbReference>
<evidence type="ECO:0000256" key="5">
    <source>
        <dbReference type="ARBA" id="ARBA00022989"/>
    </source>
</evidence>